<evidence type="ECO:0000256" key="2">
    <source>
        <dbReference type="SAM" id="Phobius"/>
    </source>
</evidence>
<evidence type="ECO:0000313" key="3">
    <source>
        <dbReference type="Proteomes" id="UP000887566"/>
    </source>
</evidence>
<feature type="region of interest" description="Disordered" evidence="1">
    <location>
        <begin position="140"/>
        <end position="167"/>
    </location>
</feature>
<proteinExistence type="predicted"/>
<feature type="transmembrane region" description="Helical" evidence="2">
    <location>
        <begin position="106"/>
        <end position="129"/>
    </location>
</feature>
<name>A0A914UTQ3_9BILA</name>
<dbReference type="Proteomes" id="UP000887566">
    <property type="component" value="Unplaced"/>
</dbReference>
<dbReference type="AlphaFoldDB" id="A0A914UTQ3"/>
<keyword evidence="3" id="KW-1185">Reference proteome</keyword>
<reference evidence="4" key="1">
    <citation type="submission" date="2022-11" db="UniProtKB">
        <authorList>
            <consortium name="WormBaseParasite"/>
        </authorList>
    </citation>
    <scope>IDENTIFICATION</scope>
</reference>
<organism evidence="3 4">
    <name type="scientific">Plectus sambesii</name>
    <dbReference type="NCBI Taxonomy" id="2011161"/>
    <lineage>
        <taxon>Eukaryota</taxon>
        <taxon>Metazoa</taxon>
        <taxon>Ecdysozoa</taxon>
        <taxon>Nematoda</taxon>
        <taxon>Chromadorea</taxon>
        <taxon>Plectida</taxon>
        <taxon>Plectina</taxon>
        <taxon>Plectoidea</taxon>
        <taxon>Plectidae</taxon>
        <taxon>Plectus</taxon>
    </lineage>
</organism>
<accession>A0A914UTQ3</accession>
<keyword evidence="2" id="KW-1133">Transmembrane helix</keyword>
<sequence>MGLHQHSSDGSPFLQEDTAIIESIPENENEELVVEPDDSDVFFGIEAPRSPQGHEEKLVEKVSFVKEILQAELALWTVVYSFLLTKVWCETRPTYRVFNICVVTPFILWITVLLSVMVPTIVVSIRICWSIQKRLFRPFQAPPPPSPPTSGVVTRTTSRENSTASGAVGRTDFSYSYHSGQITPSFPFGLYNEAAHMGEEGAYIYSLSPPSRSLITFPLSSIQPHALVSEAVTLSGNVSSRPRRSLRAMRK</sequence>
<keyword evidence="2" id="KW-0472">Membrane</keyword>
<dbReference type="WBParaSite" id="PSAMB.scaffold1254size33815.g11939.t1">
    <property type="protein sequence ID" value="PSAMB.scaffold1254size33815.g11939.t1"/>
    <property type="gene ID" value="PSAMB.scaffold1254size33815.g11939"/>
</dbReference>
<evidence type="ECO:0000256" key="1">
    <source>
        <dbReference type="SAM" id="MobiDB-lite"/>
    </source>
</evidence>
<protein>
    <submittedName>
        <fullName evidence="4">Transmembrane protein</fullName>
    </submittedName>
</protein>
<evidence type="ECO:0000313" key="4">
    <source>
        <dbReference type="WBParaSite" id="PSAMB.scaffold1254size33815.g11939.t1"/>
    </source>
</evidence>
<keyword evidence="2" id="KW-0812">Transmembrane</keyword>